<feature type="region of interest" description="Disordered" evidence="1">
    <location>
        <begin position="1"/>
        <end position="47"/>
    </location>
</feature>
<feature type="compositionally biased region" description="Acidic residues" evidence="1">
    <location>
        <begin position="549"/>
        <end position="563"/>
    </location>
</feature>
<feature type="compositionally biased region" description="Polar residues" evidence="1">
    <location>
        <begin position="398"/>
        <end position="410"/>
    </location>
</feature>
<feature type="compositionally biased region" description="Acidic residues" evidence="1">
    <location>
        <begin position="346"/>
        <end position="379"/>
    </location>
</feature>
<proteinExistence type="predicted"/>
<name>A0A9P9WE35_9PEZI</name>
<feature type="compositionally biased region" description="Acidic residues" evidence="1">
    <location>
        <begin position="22"/>
        <end position="47"/>
    </location>
</feature>
<evidence type="ECO:0000259" key="2">
    <source>
        <dbReference type="Pfam" id="PF20150"/>
    </source>
</evidence>
<comment type="caution">
    <text evidence="3">The sequence shown here is derived from an EMBL/GenBank/DDBJ whole genome shotgun (WGS) entry which is preliminary data.</text>
</comment>
<gene>
    <name evidence="3" type="ORF">JX265_010550</name>
</gene>
<evidence type="ECO:0000313" key="3">
    <source>
        <dbReference type="EMBL" id="KAI1859073.1"/>
    </source>
</evidence>
<feature type="region of interest" description="Disordered" evidence="1">
    <location>
        <begin position="336"/>
        <end position="602"/>
    </location>
</feature>
<reference evidence="3" key="1">
    <citation type="submission" date="2021-03" db="EMBL/GenBank/DDBJ databases">
        <title>Revisited historic fungal species revealed as producer of novel bioactive compounds through whole genome sequencing and comparative genomics.</title>
        <authorList>
            <person name="Vignolle G.A."/>
            <person name="Hochenegger N."/>
            <person name="Mach R.L."/>
            <person name="Mach-Aigner A.R."/>
            <person name="Javad Rahimi M."/>
            <person name="Salim K.A."/>
            <person name="Chan C.M."/>
            <person name="Lim L.B.L."/>
            <person name="Cai F."/>
            <person name="Druzhinina I.S."/>
            <person name="U'Ren J.M."/>
            <person name="Derntl C."/>
        </authorList>
    </citation>
    <scope>NUCLEOTIDE SEQUENCE</scope>
    <source>
        <strain evidence="3">TUCIM 5799</strain>
    </source>
</reference>
<dbReference type="Proteomes" id="UP000829685">
    <property type="component" value="Unassembled WGS sequence"/>
</dbReference>
<feature type="region of interest" description="Disordered" evidence="1">
    <location>
        <begin position="272"/>
        <end position="300"/>
    </location>
</feature>
<evidence type="ECO:0000256" key="1">
    <source>
        <dbReference type="SAM" id="MobiDB-lite"/>
    </source>
</evidence>
<keyword evidence="4" id="KW-1185">Reference proteome</keyword>
<evidence type="ECO:0000313" key="4">
    <source>
        <dbReference type="Proteomes" id="UP000829685"/>
    </source>
</evidence>
<organism evidence="3 4">
    <name type="scientific">Neoarthrinium moseri</name>
    <dbReference type="NCBI Taxonomy" id="1658444"/>
    <lineage>
        <taxon>Eukaryota</taxon>
        <taxon>Fungi</taxon>
        <taxon>Dikarya</taxon>
        <taxon>Ascomycota</taxon>
        <taxon>Pezizomycotina</taxon>
        <taxon>Sordariomycetes</taxon>
        <taxon>Xylariomycetidae</taxon>
        <taxon>Amphisphaeriales</taxon>
        <taxon>Apiosporaceae</taxon>
        <taxon>Neoarthrinium</taxon>
    </lineage>
</organism>
<sequence>MAGSRSTPDSGTSGESQASEPDVAEQEMDDTEHSDESESDVADDFLDIEAEESGDDRSDHSEDYPEWLFPHFCRLPIELRHRVWDYFDPAMRAPARIFNFFVVENQRGPDEAWEGPVLEQQTAAARAVLAVHRESRAMALRFYPDEAFFRGKFGVLRCNKARDIVRLSSRRGNLVDMHSASRIGLLAGFQHLALDTPSDGFLDMPSNYPDVLAAMPDARMFYLCKDASQMLASSLKWCTRDTAYRFYIQTEEETPGVGEDLEYLFCWPKPEIEGRSDSSVPQDEENGGETEPTGEDPAVINLENGKKLVEMIQFEFESGVSRYKKIKEATLAAGEFDDNYSSSSDGESDLGTEINEYESEGIDDATIDEEGESESEDDLAVQRSSPVDEESTFGGFSPLQQDNDQSSMAKLSSLEPESPDEAPAPNRTKQSGRYVVSDSEDEDQDPPPNVQPRRAGRRVVTDSEDEDERANLKEPSRPSTRRSQVRSRVPDESSETDEGDEESSEESHDEDDEDESSEEEEQPKKLSLAERLQLFRSEVPAEQAKESDSEVDEFNDDQEEFGPEEAYGGAFEDDEEGDVPSEHDELVMDPDEEGSGEDDNEW</sequence>
<feature type="compositionally biased region" description="Acidic residues" evidence="1">
    <location>
        <begin position="282"/>
        <end position="294"/>
    </location>
</feature>
<protein>
    <recommendedName>
        <fullName evidence="2">2EXR domain-containing protein</fullName>
    </recommendedName>
</protein>
<feature type="domain" description="2EXR" evidence="2">
    <location>
        <begin position="69"/>
        <end position="165"/>
    </location>
</feature>
<feature type="compositionally biased region" description="Polar residues" evidence="1">
    <location>
        <begin position="1"/>
        <end position="19"/>
    </location>
</feature>
<dbReference type="EMBL" id="JAFIMR010000035">
    <property type="protein sequence ID" value="KAI1859073.1"/>
    <property type="molecule type" value="Genomic_DNA"/>
</dbReference>
<accession>A0A9P9WE35</accession>
<feature type="compositionally biased region" description="Acidic residues" evidence="1">
    <location>
        <begin position="587"/>
        <end position="602"/>
    </location>
</feature>
<feature type="compositionally biased region" description="Acidic residues" evidence="1">
    <location>
        <begin position="492"/>
        <end position="521"/>
    </location>
</feature>
<dbReference type="InterPro" id="IPR045518">
    <property type="entry name" value="2EXR"/>
</dbReference>
<dbReference type="AlphaFoldDB" id="A0A9P9WE35"/>
<dbReference type="Pfam" id="PF20150">
    <property type="entry name" value="2EXR"/>
    <property type="match status" value="1"/>
</dbReference>